<name>A0A9Q3F739_9BASI</name>
<evidence type="ECO:0000313" key="3">
    <source>
        <dbReference type="Proteomes" id="UP000765509"/>
    </source>
</evidence>
<dbReference type="AlphaFoldDB" id="A0A9Q3F739"/>
<gene>
    <name evidence="2" type="ORF">O181_074721</name>
</gene>
<dbReference type="EMBL" id="AVOT02039882">
    <property type="protein sequence ID" value="MBW0535006.1"/>
    <property type="molecule type" value="Genomic_DNA"/>
</dbReference>
<feature type="compositionally biased region" description="Polar residues" evidence="1">
    <location>
        <begin position="152"/>
        <end position="168"/>
    </location>
</feature>
<dbReference type="Proteomes" id="UP000765509">
    <property type="component" value="Unassembled WGS sequence"/>
</dbReference>
<protein>
    <submittedName>
        <fullName evidence="2">Uncharacterized protein</fullName>
    </submittedName>
</protein>
<reference evidence="2" key="1">
    <citation type="submission" date="2021-03" db="EMBL/GenBank/DDBJ databases">
        <title>Draft genome sequence of rust myrtle Austropuccinia psidii MF-1, a brazilian biotype.</title>
        <authorList>
            <person name="Quecine M.C."/>
            <person name="Pachon D.M.R."/>
            <person name="Bonatelli M.L."/>
            <person name="Correr F.H."/>
            <person name="Franceschini L.M."/>
            <person name="Leite T.F."/>
            <person name="Margarido G.R.A."/>
            <person name="Almeida C.A."/>
            <person name="Ferrarezi J.A."/>
            <person name="Labate C.A."/>
        </authorList>
    </citation>
    <scope>NUCLEOTIDE SEQUENCE</scope>
    <source>
        <strain evidence="2">MF-1</strain>
    </source>
</reference>
<evidence type="ECO:0000256" key="1">
    <source>
        <dbReference type="SAM" id="MobiDB-lite"/>
    </source>
</evidence>
<evidence type="ECO:0000313" key="2">
    <source>
        <dbReference type="EMBL" id="MBW0535006.1"/>
    </source>
</evidence>
<comment type="caution">
    <text evidence="2">The sequence shown here is derived from an EMBL/GenBank/DDBJ whole genome shotgun (WGS) entry which is preliminary data.</text>
</comment>
<sequence>MSGTEIRGTASHTPTALHETFVNGSCQTGHVQRWRLPYSVTCFDLRLDSEMREELGNWIPTSLHHPNEIPTYHNQQDFADLAQNGYSTSCRHANQVPGHCKENKLVELDLLNTLNKPLVSGEPIPNQHPWEFQHWIVYNHPLVQNNPHPVLSPSNCHDASGIQSNQPHSGPLSRHGKADLLKNAVVTHPHTATLLEDVRPAKSRRSSYLQGLKNFQLPKKGSKKNEIQIRLAALQSKVSEMQIEPETTLLQSDFEGYDIWKGTNYLPYFKLPKREQRWEAIRLAKESLGLLEITHLSKFQVPIDELIISLKTKSLRLKFAAIIKIAQKRIEKTTSVISIILTHIRIINNIFDKALFTPEKLQGIQSKAFEDYKNIWELALSGENPPEGLETIIEQIRNDLHETKRRKPDDHHSLAWDFTHIWLLSSPVQELYPDLNRCNTGNLKVTFKEFINDRALWIYQKLMGARDQTSLPDILDVYECPGFPRIQAPRSSRMIKQEKKLLAINPVSSINE</sequence>
<keyword evidence="3" id="KW-1185">Reference proteome</keyword>
<organism evidence="2 3">
    <name type="scientific">Austropuccinia psidii MF-1</name>
    <dbReference type="NCBI Taxonomy" id="1389203"/>
    <lineage>
        <taxon>Eukaryota</taxon>
        <taxon>Fungi</taxon>
        <taxon>Dikarya</taxon>
        <taxon>Basidiomycota</taxon>
        <taxon>Pucciniomycotina</taxon>
        <taxon>Pucciniomycetes</taxon>
        <taxon>Pucciniales</taxon>
        <taxon>Sphaerophragmiaceae</taxon>
        <taxon>Austropuccinia</taxon>
    </lineage>
</organism>
<accession>A0A9Q3F739</accession>
<proteinExistence type="predicted"/>
<feature type="region of interest" description="Disordered" evidence="1">
    <location>
        <begin position="152"/>
        <end position="175"/>
    </location>
</feature>